<evidence type="ECO:0000313" key="4">
    <source>
        <dbReference type="EMBL" id="NGO73420.1"/>
    </source>
</evidence>
<keyword evidence="2" id="KW-0472">Membrane</keyword>
<reference evidence="4 5" key="1">
    <citation type="submission" date="2020-02" db="EMBL/GenBank/DDBJ databases">
        <title>Whole-genome analyses of novel actinobacteria.</title>
        <authorList>
            <person name="Sahin N."/>
            <person name="Tatar D."/>
        </authorList>
    </citation>
    <scope>NUCLEOTIDE SEQUENCE [LARGE SCALE GENOMIC DNA]</scope>
    <source>
        <strain evidence="4 5">SB3404</strain>
    </source>
</reference>
<feature type="transmembrane region" description="Helical" evidence="2">
    <location>
        <begin position="45"/>
        <end position="62"/>
    </location>
</feature>
<feature type="compositionally biased region" description="Gly residues" evidence="1">
    <location>
        <begin position="65"/>
        <end position="83"/>
    </location>
</feature>
<evidence type="ECO:0000259" key="3">
    <source>
        <dbReference type="Pfam" id="PF26526"/>
    </source>
</evidence>
<feature type="region of interest" description="Disordered" evidence="1">
    <location>
        <begin position="1"/>
        <end position="42"/>
    </location>
</feature>
<comment type="caution">
    <text evidence="4">The sequence shown here is derived from an EMBL/GenBank/DDBJ whole genome shotgun (WGS) entry which is preliminary data.</text>
</comment>
<accession>A0A6G4X987</accession>
<organism evidence="4 5">
    <name type="scientific">Streptomyces boncukensis</name>
    <dbReference type="NCBI Taxonomy" id="2711219"/>
    <lineage>
        <taxon>Bacteria</taxon>
        <taxon>Bacillati</taxon>
        <taxon>Actinomycetota</taxon>
        <taxon>Actinomycetes</taxon>
        <taxon>Kitasatosporales</taxon>
        <taxon>Streptomycetaceae</taxon>
        <taxon>Streptomyces</taxon>
    </lineage>
</organism>
<evidence type="ECO:0000256" key="2">
    <source>
        <dbReference type="SAM" id="Phobius"/>
    </source>
</evidence>
<protein>
    <recommendedName>
        <fullName evidence="3">DUF8175 domain-containing protein</fullName>
    </recommendedName>
</protein>
<feature type="region of interest" description="Disordered" evidence="1">
    <location>
        <begin position="65"/>
        <end position="114"/>
    </location>
</feature>
<feature type="domain" description="DUF8175" evidence="3">
    <location>
        <begin position="102"/>
        <end position="252"/>
    </location>
</feature>
<gene>
    <name evidence="4" type="ORF">G5C65_34835</name>
</gene>
<proteinExistence type="predicted"/>
<evidence type="ECO:0000256" key="1">
    <source>
        <dbReference type="SAM" id="MobiDB-lite"/>
    </source>
</evidence>
<dbReference type="Pfam" id="PF26526">
    <property type="entry name" value="DUF8175"/>
    <property type="match status" value="1"/>
</dbReference>
<name>A0A6G4X987_9ACTN</name>
<keyword evidence="2" id="KW-0812">Transmembrane</keyword>
<dbReference type="Proteomes" id="UP000477722">
    <property type="component" value="Unassembled WGS sequence"/>
</dbReference>
<evidence type="ECO:0000313" key="5">
    <source>
        <dbReference type="Proteomes" id="UP000477722"/>
    </source>
</evidence>
<keyword evidence="2" id="KW-1133">Transmembrane helix</keyword>
<sequence>MSDDGDYGSGRNPAGPGERLTTTRTRLPDAEPGGGRPPLRPGRSMLTVVAVVVLLIAAIAFANSGGGDGGSDGDGGGGGGGDGSKNRAQPTAPTGEDPVKGKQGDIATGFPKTKQGAESAASNYAVALVSADIVKPDKRDGIIHQLFMPSKVDDMLTKMDKAYSAKLLDSMGLDKNGNAKDGMTYVSRTAPLGTKVVDFSNNAARLQVWCTGLFGTAGGKSSNPVKNDWFTLDLNLRWVKGDWKVHSFTQKEGPAPIPGDNRASSADAIANAVDQFGGFTYAR</sequence>
<dbReference type="AlphaFoldDB" id="A0A6G4X987"/>
<dbReference type="EMBL" id="JAAKZZ010000727">
    <property type="protein sequence ID" value="NGO73420.1"/>
    <property type="molecule type" value="Genomic_DNA"/>
</dbReference>
<dbReference type="InterPro" id="IPR058488">
    <property type="entry name" value="DUF8175"/>
</dbReference>
<keyword evidence="5" id="KW-1185">Reference proteome</keyword>